<keyword evidence="1" id="KW-0175">Coiled coil</keyword>
<dbReference type="AlphaFoldDB" id="A0AAD9EGB6"/>
<accession>A0AAD9EGB6</accession>
<proteinExistence type="predicted"/>
<name>A0AAD9EGB6_9PEZI</name>
<feature type="coiled-coil region" evidence="1">
    <location>
        <begin position="449"/>
        <end position="583"/>
    </location>
</feature>
<evidence type="ECO:0000256" key="2">
    <source>
        <dbReference type="SAM" id="MobiDB-lite"/>
    </source>
</evidence>
<comment type="caution">
    <text evidence="3">The sequence shown here is derived from an EMBL/GenBank/DDBJ whole genome shotgun (WGS) entry which is preliminary data.</text>
</comment>
<protein>
    <submittedName>
        <fullName evidence="3">Uncharacterized protein</fullName>
    </submittedName>
</protein>
<reference evidence="3" key="1">
    <citation type="submission" date="2023-01" db="EMBL/GenBank/DDBJ databases">
        <title>Colletotrichum chrysophilum M932 genome sequence.</title>
        <authorList>
            <person name="Baroncelli R."/>
        </authorList>
    </citation>
    <scope>NUCLEOTIDE SEQUENCE</scope>
    <source>
        <strain evidence="3">M932</strain>
    </source>
</reference>
<gene>
    <name evidence="3" type="ORF">CCHR01_09996</name>
</gene>
<evidence type="ECO:0000256" key="1">
    <source>
        <dbReference type="SAM" id="Coils"/>
    </source>
</evidence>
<evidence type="ECO:0000313" key="3">
    <source>
        <dbReference type="EMBL" id="KAK1847398.1"/>
    </source>
</evidence>
<dbReference type="Proteomes" id="UP001243330">
    <property type="component" value="Unassembled WGS sequence"/>
</dbReference>
<evidence type="ECO:0000313" key="4">
    <source>
        <dbReference type="Proteomes" id="UP001243330"/>
    </source>
</evidence>
<organism evidence="3 4">
    <name type="scientific">Colletotrichum chrysophilum</name>
    <dbReference type="NCBI Taxonomy" id="1836956"/>
    <lineage>
        <taxon>Eukaryota</taxon>
        <taxon>Fungi</taxon>
        <taxon>Dikarya</taxon>
        <taxon>Ascomycota</taxon>
        <taxon>Pezizomycotina</taxon>
        <taxon>Sordariomycetes</taxon>
        <taxon>Hypocreomycetidae</taxon>
        <taxon>Glomerellales</taxon>
        <taxon>Glomerellaceae</taxon>
        <taxon>Colletotrichum</taxon>
        <taxon>Colletotrichum gloeosporioides species complex</taxon>
    </lineage>
</organism>
<dbReference type="EMBL" id="JAQOWY010000204">
    <property type="protein sequence ID" value="KAK1847398.1"/>
    <property type="molecule type" value="Genomic_DNA"/>
</dbReference>
<feature type="region of interest" description="Disordered" evidence="2">
    <location>
        <begin position="1"/>
        <end position="24"/>
    </location>
</feature>
<sequence length="639" mass="75930">MGLILPSRSSSSSSSCSTCSSSCSSSCSCSSCISTCSSRSEWDRICGVKGCSRKHAYIRREGSIRLYSEFCVEHTCKFCVFGESMCTRSKEKRHRFCSLHRECGFKDCTRRGDCPLGVALPWFCSSHICRVEGCFKERPGDCGYCKDHRCSTGKCFERRILDADYCIDHVARVCREEGCRETVHSDFRCIKHQKCPFKDCKLWRHRHKDGLWDHCEKHYRELRCIYKDCDKLCLPNSRYCGYHKCTFEGCLNFRDNEKDVERLFCRDHGCEVTRCYAVAIVVKKGGFGTYCRRHTCRTTDCREVCISGEYCEKHSCNWDGCDRIRIGGGTFCEEHECRRSGCSNKARLRLGYCEEHCCKIDKCLNFNDTGSDKLCYEHSRTELHKKIKHLEDRLRGRGYESHHYDDLKCRHDKLARDYDSCLLRLNESREEIRILRSTWISEEDNRIWRKDLEDRNARLLLDLEREQRRVEHWERKAGEVLRRVDELEELLAEERLRFPPTDGYERRISELVRKVEILEEELRIERENHTLHEGRRYEVEKLLRTIADLERKLADEHIRSARVDELFKKVEILQAMLAGEREQKDILLEDIAKRDEYDRCYRERYERRRWRRGSFERKRPFPERVERVVERERVYGVGC</sequence>
<feature type="compositionally biased region" description="Low complexity" evidence="2">
    <location>
        <begin position="7"/>
        <end position="24"/>
    </location>
</feature>
<keyword evidence="4" id="KW-1185">Reference proteome</keyword>